<dbReference type="Proteomes" id="UP000253529">
    <property type="component" value="Unassembled WGS sequence"/>
</dbReference>
<gene>
    <name evidence="1" type="ORF">DFR50_13511</name>
</gene>
<dbReference type="RefSeq" id="WP_113891873.1">
    <property type="nucleotide sequence ID" value="NZ_QNRK01000035.1"/>
</dbReference>
<dbReference type="EMBL" id="QNRK01000035">
    <property type="protein sequence ID" value="RBP05221.1"/>
    <property type="molecule type" value="Genomic_DNA"/>
</dbReference>
<keyword evidence="2" id="KW-1185">Reference proteome</keyword>
<evidence type="ECO:0000313" key="1">
    <source>
        <dbReference type="EMBL" id="RBP05221.1"/>
    </source>
</evidence>
<evidence type="ECO:0000313" key="2">
    <source>
        <dbReference type="Proteomes" id="UP000253529"/>
    </source>
</evidence>
<accession>A0A366ES55</accession>
<protein>
    <submittedName>
        <fullName evidence="1">Uncharacterized protein</fullName>
    </submittedName>
</protein>
<name>A0A366ES55_9HYPH</name>
<organism evidence="1 2">
    <name type="scientific">Roseiarcus fermentans</name>
    <dbReference type="NCBI Taxonomy" id="1473586"/>
    <lineage>
        <taxon>Bacteria</taxon>
        <taxon>Pseudomonadati</taxon>
        <taxon>Pseudomonadota</taxon>
        <taxon>Alphaproteobacteria</taxon>
        <taxon>Hyphomicrobiales</taxon>
        <taxon>Roseiarcaceae</taxon>
        <taxon>Roseiarcus</taxon>
    </lineage>
</organism>
<dbReference type="AlphaFoldDB" id="A0A366ES55"/>
<reference evidence="1 2" key="1">
    <citation type="submission" date="2018-06" db="EMBL/GenBank/DDBJ databases">
        <title>Genomic Encyclopedia of Type Strains, Phase IV (KMG-IV): sequencing the most valuable type-strain genomes for metagenomic binning, comparative biology and taxonomic classification.</title>
        <authorList>
            <person name="Goeker M."/>
        </authorList>
    </citation>
    <scope>NUCLEOTIDE SEQUENCE [LARGE SCALE GENOMIC DNA]</scope>
    <source>
        <strain evidence="1 2">DSM 24875</strain>
    </source>
</reference>
<proteinExistence type="predicted"/>
<comment type="caution">
    <text evidence="1">The sequence shown here is derived from an EMBL/GenBank/DDBJ whole genome shotgun (WGS) entry which is preliminary data.</text>
</comment>
<sequence length="226" mass="24790">MPSDTLLANNTNAAERHRAKLILPIGSGRTGKSFWSRWFIDRAAERRSQLDIIDGDTINPGVAPLYKSVLVPPAFRGDQPPWFEKTIESAVATRRSALLELGFWLFDDWLAELPLAETLEENGVDLIAVYLMTPDAYSLPRLPYILDLIKPPRTLIVMNEWGFEADKARAAFAPILANPIVAAAEADGARIVTMPHLDDAEALDAIRALRRDGASGAVADYPALSA</sequence>